<accession>A0ACC1APA0</accession>
<evidence type="ECO:0000313" key="2">
    <source>
        <dbReference type="Proteomes" id="UP001164250"/>
    </source>
</evidence>
<keyword evidence="2" id="KW-1185">Reference proteome</keyword>
<comment type="caution">
    <text evidence="1">The sequence shown here is derived from an EMBL/GenBank/DDBJ whole genome shotgun (WGS) entry which is preliminary data.</text>
</comment>
<protein>
    <submittedName>
        <fullName evidence="1">Uncharacterized protein</fullName>
    </submittedName>
</protein>
<organism evidence="1 2">
    <name type="scientific">Pistacia atlantica</name>
    <dbReference type="NCBI Taxonomy" id="434234"/>
    <lineage>
        <taxon>Eukaryota</taxon>
        <taxon>Viridiplantae</taxon>
        <taxon>Streptophyta</taxon>
        <taxon>Embryophyta</taxon>
        <taxon>Tracheophyta</taxon>
        <taxon>Spermatophyta</taxon>
        <taxon>Magnoliopsida</taxon>
        <taxon>eudicotyledons</taxon>
        <taxon>Gunneridae</taxon>
        <taxon>Pentapetalae</taxon>
        <taxon>rosids</taxon>
        <taxon>malvids</taxon>
        <taxon>Sapindales</taxon>
        <taxon>Anacardiaceae</taxon>
        <taxon>Pistacia</taxon>
    </lineage>
</organism>
<name>A0ACC1APA0_9ROSI</name>
<proteinExistence type="predicted"/>
<gene>
    <name evidence="1" type="ORF">Patl1_32810</name>
</gene>
<dbReference type="Proteomes" id="UP001164250">
    <property type="component" value="Chromosome 9"/>
</dbReference>
<evidence type="ECO:0000313" key="1">
    <source>
        <dbReference type="EMBL" id="KAJ0088409.1"/>
    </source>
</evidence>
<dbReference type="EMBL" id="CM047905">
    <property type="protein sequence ID" value="KAJ0088409.1"/>
    <property type="molecule type" value="Genomic_DNA"/>
</dbReference>
<sequence length="99" mass="11312">MAEFMGYPFSLEEEKEGKIQDIVQLCSFENMSNLEISKTGKYPSDSILVELKTFYRKGGIGDWKNCLTPEMVERLDKITEHKMGEFGLSFAENDYGPLS</sequence>
<reference evidence="2" key="1">
    <citation type="journal article" date="2023" name="G3 (Bethesda)">
        <title>Genome assembly and association tests identify interacting loci associated with vigor, precocity, and sex in interspecific pistachio rootstocks.</title>
        <authorList>
            <person name="Palmer W."/>
            <person name="Jacygrad E."/>
            <person name="Sagayaradj S."/>
            <person name="Cavanaugh K."/>
            <person name="Han R."/>
            <person name="Bertier L."/>
            <person name="Beede B."/>
            <person name="Kafkas S."/>
            <person name="Golino D."/>
            <person name="Preece J."/>
            <person name="Michelmore R."/>
        </authorList>
    </citation>
    <scope>NUCLEOTIDE SEQUENCE [LARGE SCALE GENOMIC DNA]</scope>
</reference>